<dbReference type="Gene3D" id="3.40.50.180">
    <property type="entry name" value="Methylesterase CheB, C-terminal domain"/>
    <property type="match status" value="1"/>
</dbReference>
<accession>A0A072N732</accession>
<dbReference type="EC" id="3.1.1.61" evidence="2"/>
<keyword evidence="4" id="KW-0145">Chemotaxis</keyword>
<dbReference type="GO" id="GO:0008984">
    <property type="term" value="F:protein-glutamate methylesterase activity"/>
    <property type="evidence" value="ECO:0007669"/>
    <property type="project" value="UniProtKB-EC"/>
</dbReference>
<keyword evidence="5" id="KW-0175">Coiled coil</keyword>
<keyword evidence="1 4" id="KW-0378">Hydrolase</keyword>
<dbReference type="Pfam" id="PF01339">
    <property type="entry name" value="CheB_methylest"/>
    <property type="match status" value="1"/>
</dbReference>
<dbReference type="GO" id="GO:0006935">
    <property type="term" value="P:chemotaxis"/>
    <property type="evidence" value="ECO:0007669"/>
    <property type="project" value="UniProtKB-UniRule"/>
</dbReference>
<name>A0A072N732_9GAMM</name>
<evidence type="ECO:0000256" key="5">
    <source>
        <dbReference type="SAM" id="Coils"/>
    </source>
</evidence>
<dbReference type="PROSITE" id="PS50122">
    <property type="entry name" value="CHEB"/>
    <property type="match status" value="1"/>
</dbReference>
<evidence type="ECO:0000256" key="4">
    <source>
        <dbReference type="PROSITE-ProRule" id="PRU00050"/>
    </source>
</evidence>
<evidence type="ECO:0000256" key="2">
    <source>
        <dbReference type="ARBA" id="ARBA00039140"/>
    </source>
</evidence>
<dbReference type="EMBL" id="ANIE01000001">
    <property type="protein sequence ID" value="KEF33052.1"/>
    <property type="molecule type" value="Genomic_DNA"/>
</dbReference>
<protein>
    <recommendedName>
        <fullName evidence="2">protein-glutamate methylesterase</fullName>
        <ecNumber evidence="2">3.1.1.61</ecNumber>
    </recommendedName>
</protein>
<feature type="domain" description="CheB-type methylesterase" evidence="6">
    <location>
        <begin position="147"/>
        <end position="338"/>
    </location>
</feature>
<reference evidence="7 8" key="1">
    <citation type="submission" date="2012-12" db="EMBL/GenBank/DDBJ databases">
        <title>Genome assembly of Marinobacter sp. AK21.</title>
        <authorList>
            <person name="Khatri I."/>
            <person name="Kumar R."/>
            <person name="Vaidya B."/>
            <person name="Subramanian S."/>
            <person name="Pinnaka A."/>
        </authorList>
    </citation>
    <scope>NUCLEOTIDE SEQUENCE [LARGE SCALE GENOMIC DNA]</scope>
    <source>
        <strain evidence="7 8">AK21</strain>
    </source>
</reference>
<organism evidence="7 8">
    <name type="scientific">Marinobacter nitratireducens</name>
    <dbReference type="NCBI Taxonomy" id="1137280"/>
    <lineage>
        <taxon>Bacteria</taxon>
        <taxon>Pseudomonadati</taxon>
        <taxon>Pseudomonadota</taxon>
        <taxon>Gammaproteobacteria</taxon>
        <taxon>Pseudomonadales</taxon>
        <taxon>Marinobacteraceae</taxon>
        <taxon>Marinobacter</taxon>
    </lineage>
</organism>
<dbReference type="InterPro" id="IPR035909">
    <property type="entry name" value="CheB_C"/>
</dbReference>
<dbReference type="Proteomes" id="UP000035057">
    <property type="component" value="Unassembled WGS sequence"/>
</dbReference>
<gene>
    <name evidence="7" type="ORF">D777_00060</name>
</gene>
<dbReference type="InterPro" id="IPR000673">
    <property type="entry name" value="Sig_transdc_resp-reg_Me-estase"/>
</dbReference>
<sequence length="350" mass="38481">MVGQFGRPRVGIVSDVVLQRHRLQEATSKFGLDVCFSGDPERLLGYPEFPDAALWLVTLEDEADHPALLDHLFDHTEASVLFGLDQAPKPGTKDYVRWERRLLDKLEQELGHLEELDSEASLEALETRQQGGSEAPELPQWITPARPDTVAENIWILGASLGGPAAVKAFLDHLPPNLPVGFVYAQHIDDNFTDVLARVLGRHAHYSLKQAEEGYQIRNGDVVLMPVDHEWQFDSSGKLTEKDSPWPGPYGPSIDQVLLNVADHYGQHCHAILFSGMGNDGALAAPMLKAYGSRIWVQESNSCGNSSMPDSVAATGCAGFVGTPEELARELIKTIEESCLLKGRQKRDSA</sequence>
<dbReference type="PANTHER" id="PTHR42872:SF6">
    <property type="entry name" value="PROTEIN-GLUTAMATE METHYLESTERASE_PROTEIN-GLUTAMINE GLUTAMINASE"/>
    <property type="match status" value="1"/>
</dbReference>
<feature type="coiled-coil region" evidence="5">
    <location>
        <begin position="96"/>
        <end position="123"/>
    </location>
</feature>
<comment type="catalytic activity">
    <reaction evidence="3">
        <text>[protein]-L-glutamate 5-O-methyl ester + H2O = L-glutamyl-[protein] + methanol + H(+)</text>
        <dbReference type="Rhea" id="RHEA:23236"/>
        <dbReference type="Rhea" id="RHEA-COMP:10208"/>
        <dbReference type="Rhea" id="RHEA-COMP:10311"/>
        <dbReference type="ChEBI" id="CHEBI:15377"/>
        <dbReference type="ChEBI" id="CHEBI:15378"/>
        <dbReference type="ChEBI" id="CHEBI:17790"/>
        <dbReference type="ChEBI" id="CHEBI:29973"/>
        <dbReference type="ChEBI" id="CHEBI:82795"/>
        <dbReference type="EC" id="3.1.1.61"/>
    </reaction>
</comment>
<keyword evidence="8" id="KW-1185">Reference proteome</keyword>
<feature type="active site" evidence="4">
    <location>
        <position position="160"/>
    </location>
</feature>
<dbReference type="SUPFAM" id="SSF52738">
    <property type="entry name" value="Methylesterase CheB, C-terminal domain"/>
    <property type="match status" value="1"/>
</dbReference>
<evidence type="ECO:0000259" key="6">
    <source>
        <dbReference type="PROSITE" id="PS50122"/>
    </source>
</evidence>
<dbReference type="PANTHER" id="PTHR42872">
    <property type="entry name" value="PROTEIN-GLUTAMATE METHYLESTERASE/PROTEIN-GLUTAMINE GLUTAMINASE"/>
    <property type="match status" value="1"/>
</dbReference>
<dbReference type="GO" id="GO:0005737">
    <property type="term" value="C:cytoplasm"/>
    <property type="evidence" value="ECO:0007669"/>
    <property type="project" value="InterPro"/>
</dbReference>
<feature type="active site" evidence="4">
    <location>
        <position position="187"/>
    </location>
</feature>
<dbReference type="RefSeq" id="WP_036127424.1">
    <property type="nucleotide sequence ID" value="NZ_ANIE01000001.1"/>
</dbReference>
<evidence type="ECO:0000256" key="1">
    <source>
        <dbReference type="ARBA" id="ARBA00022801"/>
    </source>
</evidence>
<dbReference type="GO" id="GO:0000156">
    <property type="term" value="F:phosphorelay response regulator activity"/>
    <property type="evidence" value="ECO:0007669"/>
    <property type="project" value="InterPro"/>
</dbReference>
<dbReference type="OrthoDB" id="9793421at2"/>
<dbReference type="STRING" id="1137280.D777_00060"/>
<comment type="caution">
    <text evidence="7">The sequence shown here is derived from an EMBL/GenBank/DDBJ whole genome shotgun (WGS) entry which is preliminary data.</text>
</comment>
<dbReference type="PATRIC" id="fig|1137280.3.peg.60"/>
<proteinExistence type="predicted"/>
<evidence type="ECO:0000313" key="7">
    <source>
        <dbReference type="EMBL" id="KEF33052.1"/>
    </source>
</evidence>
<dbReference type="AlphaFoldDB" id="A0A072N732"/>
<evidence type="ECO:0000256" key="3">
    <source>
        <dbReference type="ARBA" id="ARBA00048267"/>
    </source>
</evidence>
<feature type="active site" evidence="4">
    <location>
        <position position="280"/>
    </location>
</feature>
<evidence type="ECO:0000313" key="8">
    <source>
        <dbReference type="Proteomes" id="UP000035057"/>
    </source>
</evidence>